<keyword evidence="1" id="KW-0812">Transmembrane</keyword>
<keyword evidence="1" id="KW-1133">Transmembrane helix</keyword>
<protein>
    <submittedName>
        <fullName evidence="2">Uncharacterized protein</fullName>
    </submittedName>
</protein>
<evidence type="ECO:0000256" key="1">
    <source>
        <dbReference type="SAM" id="Phobius"/>
    </source>
</evidence>
<evidence type="ECO:0000313" key="3">
    <source>
        <dbReference type="Proteomes" id="UP000076871"/>
    </source>
</evidence>
<evidence type="ECO:0000313" key="2">
    <source>
        <dbReference type="EMBL" id="KZT00866.1"/>
    </source>
</evidence>
<proteinExistence type="predicted"/>
<gene>
    <name evidence="2" type="ORF">LAESUDRAFT_665091</name>
</gene>
<dbReference type="RefSeq" id="XP_040758606.1">
    <property type="nucleotide sequence ID" value="XM_040905165.1"/>
</dbReference>
<dbReference type="EMBL" id="KV427675">
    <property type="protein sequence ID" value="KZT00866.1"/>
    <property type="molecule type" value="Genomic_DNA"/>
</dbReference>
<dbReference type="Proteomes" id="UP000076871">
    <property type="component" value="Unassembled WGS sequence"/>
</dbReference>
<feature type="non-terminal residue" evidence="2">
    <location>
        <position position="1"/>
    </location>
</feature>
<reference evidence="2 3" key="1">
    <citation type="journal article" date="2016" name="Mol. Biol. Evol.">
        <title>Comparative Genomics of Early-Diverging Mushroom-Forming Fungi Provides Insights into the Origins of Lignocellulose Decay Capabilities.</title>
        <authorList>
            <person name="Nagy L.G."/>
            <person name="Riley R."/>
            <person name="Tritt A."/>
            <person name="Adam C."/>
            <person name="Daum C."/>
            <person name="Floudas D."/>
            <person name="Sun H."/>
            <person name="Yadav J.S."/>
            <person name="Pangilinan J."/>
            <person name="Larsson K.H."/>
            <person name="Matsuura K."/>
            <person name="Barry K."/>
            <person name="Labutti K."/>
            <person name="Kuo R."/>
            <person name="Ohm R.A."/>
            <person name="Bhattacharya S.S."/>
            <person name="Shirouzu T."/>
            <person name="Yoshinaga Y."/>
            <person name="Martin F.M."/>
            <person name="Grigoriev I.V."/>
            <person name="Hibbett D.S."/>
        </authorList>
    </citation>
    <scope>NUCLEOTIDE SEQUENCE [LARGE SCALE GENOMIC DNA]</scope>
    <source>
        <strain evidence="2 3">93-53</strain>
    </source>
</reference>
<sequence>DKHFSHPLDRVNPLLLLSVFTVLVLNLLRQVTRRSCNFALCMLKLIIESALRQGSGGTMQEEGLLKSFPTDIRSMCELFGLDPMVTIFAACPTCSLMYEPTYNTNIPVYPACCQF</sequence>
<organism evidence="2 3">
    <name type="scientific">Laetiporus sulphureus 93-53</name>
    <dbReference type="NCBI Taxonomy" id="1314785"/>
    <lineage>
        <taxon>Eukaryota</taxon>
        <taxon>Fungi</taxon>
        <taxon>Dikarya</taxon>
        <taxon>Basidiomycota</taxon>
        <taxon>Agaricomycotina</taxon>
        <taxon>Agaricomycetes</taxon>
        <taxon>Polyporales</taxon>
        <taxon>Laetiporus</taxon>
    </lineage>
</organism>
<keyword evidence="3" id="KW-1185">Reference proteome</keyword>
<feature type="transmembrane region" description="Helical" evidence="1">
    <location>
        <begin position="12"/>
        <end position="28"/>
    </location>
</feature>
<accession>A0A165BEB4</accession>
<keyword evidence="1" id="KW-0472">Membrane</keyword>
<dbReference type="OrthoDB" id="2801567at2759"/>
<dbReference type="GeneID" id="63822195"/>
<dbReference type="AlphaFoldDB" id="A0A165BEB4"/>
<dbReference type="InParanoid" id="A0A165BEB4"/>
<name>A0A165BEB4_9APHY</name>